<gene>
    <name evidence="1" type="ORF">CLUP02_14905</name>
</gene>
<dbReference type="Proteomes" id="UP000830671">
    <property type="component" value="Chromosome 8"/>
</dbReference>
<proteinExistence type="predicted"/>
<dbReference type="GeneID" id="73348841"/>
<dbReference type="EMBL" id="CP019480">
    <property type="protein sequence ID" value="UQC89376.1"/>
    <property type="molecule type" value="Genomic_DNA"/>
</dbReference>
<evidence type="ECO:0000313" key="2">
    <source>
        <dbReference type="Proteomes" id="UP000830671"/>
    </source>
</evidence>
<protein>
    <submittedName>
        <fullName evidence="1">Uncharacterized protein</fullName>
    </submittedName>
</protein>
<evidence type="ECO:0000313" key="1">
    <source>
        <dbReference type="EMBL" id="UQC89376.1"/>
    </source>
</evidence>
<dbReference type="RefSeq" id="XP_049150977.1">
    <property type="nucleotide sequence ID" value="XM_049293831.1"/>
</dbReference>
<reference evidence="1" key="1">
    <citation type="journal article" date="2021" name="Mol. Plant Microbe Interact.">
        <title>Complete Genome Sequence of the Plant-Pathogenic Fungus Colletotrichum lupini.</title>
        <authorList>
            <person name="Baroncelli R."/>
            <person name="Pensec F."/>
            <person name="Da Lio D."/>
            <person name="Boufleur T."/>
            <person name="Vicente I."/>
            <person name="Sarrocco S."/>
            <person name="Picot A."/>
            <person name="Baraldi E."/>
            <person name="Sukno S."/>
            <person name="Thon M."/>
            <person name="Le Floch G."/>
        </authorList>
    </citation>
    <scope>NUCLEOTIDE SEQUENCE</scope>
    <source>
        <strain evidence="1">IMI 504893</strain>
    </source>
</reference>
<accession>A0A9Q8WN60</accession>
<sequence length="932" mass="102608">MIRRPYGLFEAYARPQSPKHSRLQGPSDGEVSRKSLLALPVRPSLCVLCSSTWFSSCSLNSSSETHFTPEKLAAQSEREERGGYHSLSSIQYEYMRLSQSARMAVKGSSPPNIHTHTIIGPAPHVGLPSLVSAAVHGARIGRMAQDPDVGLVHDPESSTPLSDAKLKLSWANLSIAQHLSSYPRIRIHATVTYPRTRQGAAGCLMFWRFSFSLPFFFFLCGKVSQTDTPYTERYSVESRKPCPISSSPMVNATVNVTINHHVLPNPPEQTNASNAAKLDCAKQSTSYTRLLLPSTELWRLSQRELIDWPIQQKRQLPLTCAIWAARPIKPSDLSSASVSQPSIASRDNTNTRLPLHTSFIISIIPRPATAFAAASQAACRLTGTDHISVGTELNFLSCLVHLELSSTLEFPTELFPITSGFDTLNTEFRALTTALRELKFDIFELYAASKLRIRVILQAITCPPHVSDCISLGNLLMPFVETGQKGIRSPSIADGQPREVLTGRICQKCSGLDGITGDSYEQSLTISMRFSINKHLSLASDPRLPFQSLSWLINYNRKRDPHLAGERSLTEIPHVIYHVDMSFATPRAPNPTSIAHKREKLSCLTGNNEVLTEEVEELMNRSGEKQMHQVNQVHQLIARRIGCTDYAAPNQPRGPHQIFIIAKPGSLDDQRPIHEELSSDLFPLRLYSRIISSDWDQSPEPGKTLEAISKLLRDASRRREKMNKVSLLPMGDSAPAPICLSDMSGMQDCDPYTKIKAVIFSPHSWHGFKRGQTSREGYGAVGTSESNFVEKKYTLDTGYIFVAFAGGLAAADGASRQADVSVSKLVPEYTSSGASSPRGSYLIPGPIPLLAPKTITSKDLTYTSALYGLHGAYAPFGITESQDSHTVGLPAALGTVYLTDTGRQTCGRPRVTPFPADSPLLHTSELHDYDYR</sequence>
<keyword evidence="2" id="KW-1185">Reference proteome</keyword>
<organism evidence="1 2">
    <name type="scientific">Colletotrichum lupini</name>
    <dbReference type="NCBI Taxonomy" id="145971"/>
    <lineage>
        <taxon>Eukaryota</taxon>
        <taxon>Fungi</taxon>
        <taxon>Dikarya</taxon>
        <taxon>Ascomycota</taxon>
        <taxon>Pezizomycotina</taxon>
        <taxon>Sordariomycetes</taxon>
        <taxon>Hypocreomycetidae</taxon>
        <taxon>Glomerellales</taxon>
        <taxon>Glomerellaceae</taxon>
        <taxon>Colletotrichum</taxon>
        <taxon>Colletotrichum acutatum species complex</taxon>
    </lineage>
</organism>
<dbReference type="AlphaFoldDB" id="A0A9Q8WN60"/>
<name>A0A9Q8WN60_9PEZI</name>
<dbReference type="KEGG" id="clup:CLUP02_14905"/>